<organism evidence="7 8">
    <name type="scientific">Fusicatenibacter faecihominis</name>
    <dbReference type="NCBI Taxonomy" id="2881276"/>
    <lineage>
        <taxon>Bacteria</taxon>
        <taxon>Bacillati</taxon>
        <taxon>Bacillota</taxon>
        <taxon>Clostridia</taxon>
        <taxon>Lachnospirales</taxon>
        <taxon>Lachnospiraceae</taxon>
        <taxon>Fusicatenibacter</taxon>
    </lineage>
</organism>
<dbReference type="InterPro" id="IPR017039">
    <property type="entry name" value="Virul_fac_BrkB"/>
</dbReference>
<dbReference type="Proteomes" id="UP001197875">
    <property type="component" value="Unassembled WGS sequence"/>
</dbReference>
<evidence type="ECO:0000256" key="5">
    <source>
        <dbReference type="ARBA" id="ARBA00023136"/>
    </source>
</evidence>
<feature type="transmembrane region" description="Helical" evidence="6">
    <location>
        <begin position="130"/>
        <end position="151"/>
    </location>
</feature>
<feature type="transmembrane region" description="Helical" evidence="6">
    <location>
        <begin position="204"/>
        <end position="224"/>
    </location>
</feature>
<comment type="caution">
    <text evidence="7">The sequence shown here is derived from an EMBL/GenBank/DDBJ whole genome shotgun (WGS) entry which is preliminary data.</text>
</comment>
<evidence type="ECO:0000256" key="3">
    <source>
        <dbReference type="ARBA" id="ARBA00022692"/>
    </source>
</evidence>
<evidence type="ECO:0000313" key="8">
    <source>
        <dbReference type="Proteomes" id="UP001197875"/>
    </source>
</evidence>
<feature type="transmembrane region" description="Helical" evidence="6">
    <location>
        <begin position="86"/>
        <end position="109"/>
    </location>
</feature>
<dbReference type="NCBIfam" id="TIGR00765">
    <property type="entry name" value="yihY_not_rbn"/>
    <property type="match status" value="1"/>
</dbReference>
<reference evidence="7 8" key="1">
    <citation type="submission" date="2021-10" db="EMBL/GenBank/DDBJ databases">
        <title>Anaerobic single-cell dispensing facilitates the cultivation of human gut bacteria.</title>
        <authorList>
            <person name="Afrizal A."/>
        </authorList>
    </citation>
    <scope>NUCLEOTIDE SEQUENCE [LARGE SCALE GENOMIC DNA]</scope>
    <source>
        <strain evidence="7 8">CLA-AA-H277</strain>
    </source>
</reference>
<dbReference type="RefSeq" id="WP_227614097.1">
    <property type="nucleotide sequence ID" value="NZ_JAJEPR010000002.1"/>
</dbReference>
<keyword evidence="4 6" id="KW-1133">Transmembrane helix</keyword>
<keyword evidence="8" id="KW-1185">Reference proteome</keyword>
<dbReference type="PANTHER" id="PTHR30213">
    <property type="entry name" value="INNER MEMBRANE PROTEIN YHJD"/>
    <property type="match status" value="1"/>
</dbReference>
<dbReference type="GO" id="GO:0005886">
    <property type="term" value="C:plasma membrane"/>
    <property type="evidence" value="ECO:0007669"/>
    <property type="project" value="UniProtKB-SubCell"/>
</dbReference>
<keyword evidence="5 6" id="KW-0472">Membrane</keyword>
<protein>
    <submittedName>
        <fullName evidence="7">YihY/virulence factor BrkB family protein</fullName>
    </submittedName>
</protein>
<dbReference type="PIRSF" id="PIRSF035875">
    <property type="entry name" value="RNase_BN"/>
    <property type="match status" value="1"/>
</dbReference>
<evidence type="ECO:0000256" key="6">
    <source>
        <dbReference type="SAM" id="Phobius"/>
    </source>
</evidence>
<evidence type="ECO:0000313" key="7">
    <source>
        <dbReference type="EMBL" id="MCC2188529.1"/>
    </source>
</evidence>
<feature type="transmembrane region" description="Helical" evidence="6">
    <location>
        <begin position="171"/>
        <end position="192"/>
    </location>
</feature>
<feature type="transmembrane region" description="Helical" evidence="6">
    <location>
        <begin position="244"/>
        <end position="265"/>
    </location>
</feature>
<dbReference type="EMBL" id="JAJEPR010000002">
    <property type="protein sequence ID" value="MCC2188529.1"/>
    <property type="molecule type" value="Genomic_DNA"/>
</dbReference>
<dbReference type="Pfam" id="PF03631">
    <property type="entry name" value="Virul_fac_BrkB"/>
    <property type="match status" value="1"/>
</dbReference>
<evidence type="ECO:0000256" key="1">
    <source>
        <dbReference type="ARBA" id="ARBA00004651"/>
    </source>
</evidence>
<accession>A0AAE3DQA6</accession>
<feature type="transmembrane region" description="Helical" evidence="6">
    <location>
        <begin position="20"/>
        <end position="46"/>
    </location>
</feature>
<sequence length="273" mass="31039">MMRWIQEIRALLKRISKARVDAYAAQSAFYLIMGFIPFIMLLLTLLQYTTVTKTDAMELLMQIFPVSFQRFLEDIVSEIYVKSTTVMSLSVIAAVWACGRGVLAITNGLNSVNGLEETRNYLFRRIRSGFYVVILVLSIVLALVLFVFGNAVHDVLIDRLTFLRKFSGMLIWLRTAGTVIALSLLMAAMYTFLPNQPRKFRSQLPGAAVTALSWSLFSYAFSIYLELRSDAVSIYGSLTTVVMLMLWLYFCMWLIFFGAMLNVVIEEKTGKRS</sequence>
<keyword evidence="3 6" id="KW-0812">Transmembrane</keyword>
<dbReference type="PANTHER" id="PTHR30213:SF0">
    <property type="entry name" value="UPF0761 MEMBRANE PROTEIN YIHY"/>
    <property type="match status" value="1"/>
</dbReference>
<evidence type="ECO:0000256" key="2">
    <source>
        <dbReference type="ARBA" id="ARBA00022475"/>
    </source>
</evidence>
<evidence type="ECO:0000256" key="4">
    <source>
        <dbReference type="ARBA" id="ARBA00022989"/>
    </source>
</evidence>
<comment type="subcellular location">
    <subcellularLocation>
        <location evidence="1">Cell membrane</location>
        <topology evidence="1">Multi-pass membrane protein</topology>
    </subcellularLocation>
</comment>
<gene>
    <name evidence="7" type="ORF">LKD71_01605</name>
</gene>
<name>A0AAE3DQA6_9FIRM</name>
<proteinExistence type="predicted"/>
<dbReference type="AlphaFoldDB" id="A0AAE3DQA6"/>
<keyword evidence="2" id="KW-1003">Cell membrane</keyword>